<evidence type="ECO:0000256" key="2">
    <source>
        <dbReference type="ARBA" id="ARBA00023125"/>
    </source>
</evidence>
<dbReference type="Pfam" id="PF00392">
    <property type="entry name" value="GntR"/>
    <property type="match status" value="1"/>
</dbReference>
<keyword evidence="1" id="KW-0805">Transcription regulation</keyword>
<proteinExistence type="predicted"/>
<reference evidence="6" key="2">
    <citation type="journal article" date="2013" name="PLoS ONE">
        <title>Genome implosion elicits host-confinement in Alcaligenaceae: evidence from the comparative genomics of Tetrathiobacter kashmirensis, a pathogen in the making.</title>
        <authorList>
            <person name="Ghosh W."/>
            <person name="Alam M."/>
            <person name="Roy C."/>
            <person name="Pyne P."/>
            <person name="George A."/>
            <person name="Chakraborty R."/>
            <person name="Majumder S."/>
            <person name="Agarwal A."/>
            <person name="Chakraborty S."/>
            <person name="Majumdar S."/>
            <person name="Gupta S.K."/>
        </authorList>
    </citation>
    <scope>NUCLEOTIDE SEQUENCE [LARGE SCALE GENOMIC DNA]</scope>
    <source>
        <strain evidence="6">WT001</strain>
    </source>
</reference>
<accession>I3UGA8</accession>
<name>I3UGA8_ADVKW</name>
<dbReference type="EMBL" id="CP003555">
    <property type="protein sequence ID" value="AFK64046.1"/>
    <property type="molecule type" value="Genomic_DNA"/>
</dbReference>
<dbReference type="SUPFAM" id="SSF46785">
    <property type="entry name" value="Winged helix' DNA-binding domain"/>
    <property type="match status" value="1"/>
</dbReference>
<evidence type="ECO:0000256" key="1">
    <source>
        <dbReference type="ARBA" id="ARBA00023015"/>
    </source>
</evidence>
<keyword evidence="2" id="KW-0238">DNA-binding</keyword>
<dbReference type="AlphaFoldDB" id="I3UGA8"/>
<keyword evidence="3" id="KW-0804">Transcription</keyword>
<protein>
    <recommendedName>
        <fullName evidence="4">HTH gntR-type domain-containing protein</fullName>
    </recommendedName>
</protein>
<keyword evidence="6" id="KW-1185">Reference proteome</keyword>
<organism evidence="5 6">
    <name type="scientific">Advenella kashmirensis (strain DSM 17095 / LMG 22695 / WT001)</name>
    <name type="common">Tetrathiobacter kashmirensis</name>
    <dbReference type="NCBI Taxonomy" id="1036672"/>
    <lineage>
        <taxon>Bacteria</taxon>
        <taxon>Pseudomonadati</taxon>
        <taxon>Pseudomonadota</taxon>
        <taxon>Betaproteobacteria</taxon>
        <taxon>Burkholderiales</taxon>
        <taxon>Alcaligenaceae</taxon>
    </lineage>
</organism>
<dbReference type="GO" id="GO:0003700">
    <property type="term" value="F:DNA-binding transcription factor activity"/>
    <property type="evidence" value="ECO:0007669"/>
    <property type="project" value="InterPro"/>
</dbReference>
<dbReference type="InterPro" id="IPR036388">
    <property type="entry name" value="WH-like_DNA-bd_sf"/>
</dbReference>
<reference evidence="5 6" key="1">
    <citation type="journal article" date="2011" name="J. Bacteriol.">
        <title>Whole-genome shotgun sequencing of the sulfur-oxidizing chemoautotroph Tetrathiobacter kashmirensis.</title>
        <authorList>
            <person name="Ghosh W."/>
            <person name="George A."/>
            <person name="Agarwal A."/>
            <person name="Raj P."/>
            <person name="Alam M."/>
            <person name="Pyne P."/>
            <person name="Das Gupta S.K."/>
        </authorList>
    </citation>
    <scope>NUCLEOTIDE SEQUENCE [LARGE SCALE GENOMIC DNA]</scope>
    <source>
        <strain evidence="5 6">WT001</strain>
    </source>
</reference>
<evidence type="ECO:0000313" key="5">
    <source>
        <dbReference type="EMBL" id="AFK64046.1"/>
    </source>
</evidence>
<dbReference type="InterPro" id="IPR000524">
    <property type="entry name" value="Tscrpt_reg_HTH_GntR"/>
</dbReference>
<evidence type="ECO:0000259" key="4">
    <source>
        <dbReference type="Pfam" id="PF00392"/>
    </source>
</evidence>
<dbReference type="OrthoDB" id="7173258at2"/>
<feature type="domain" description="HTH gntR-type" evidence="4">
    <location>
        <begin position="1"/>
        <end position="30"/>
    </location>
</feature>
<dbReference type="KEGG" id="aka:TKWG_21855"/>
<dbReference type="Proteomes" id="UP000005267">
    <property type="component" value="Chromosome"/>
</dbReference>
<evidence type="ECO:0000313" key="6">
    <source>
        <dbReference type="Proteomes" id="UP000005267"/>
    </source>
</evidence>
<dbReference type="GO" id="GO:0003677">
    <property type="term" value="F:DNA binding"/>
    <property type="evidence" value="ECO:0007669"/>
    <property type="project" value="UniProtKB-KW"/>
</dbReference>
<dbReference type="PRINTS" id="PR00035">
    <property type="entry name" value="HTHGNTR"/>
</dbReference>
<dbReference type="InterPro" id="IPR036390">
    <property type="entry name" value="WH_DNA-bd_sf"/>
</dbReference>
<dbReference type="HOGENOM" id="CLU_3401772_0_0_4"/>
<gene>
    <name evidence="5" type="ordered locus">TKWG_21855</name>
</gene>
<dbReference type="RefSeq" id="WP_014752137.1">
    <property type="nucleotide sequence ID" value="NC_017964.1"/>
</dbReference>
<sequence length="30" mass="3463">MPGENVLAETYQVSRLTIRRSLDLLQSEGW</sequence>
<dbReference type="Gene3D" id="1.10.10.10">
    <property type="entry name" value="Winged helix-like DNA-binding domain superfamily/Winged helix DNA-binding domain"/>
    <property type="match status" value="1"/>
</dbReference>
<evidence type="ECO:0000256" key="3">
    <source>
        <dbReference type="ARBA" id="ARBA00023163"/>
    </source>
</evidence>